<dbReference type="PROSITE" id="PS50048">
    <property type="entry name" value="ZN2_CY6_FUNGAL_2"/>
    <property type="match status" value="1"/>
</dbReference>
<evidence type="ECO:0000313" key="6">
    <source>
        <dbReference type="Proteomes" id="UP000053927"/>
    </source>
</evidence>
<keyword evidence="6" id="KW-1185">Reference proteome</keyword>
<feature type="compositionally biased region" description="Gly residues" evidence="3">
    <location>
        <begin position="1277"/>
        <end position="1290"/>
    </location>
</feature>
<sequence length="1290" mass="133558">MPERSSESPQAASGPSPPAQQNQTAASAPPSTNANSGGTGGGGTGGGTAVGTTLPGFPPSTLSRPFRSRKNRPCDACRKAKTRCAIPDVGPPCVECQQTRKNCTFDELPPERKKPAKRPPPPQDDTTLPSLAGPSRPNGHHHHNPGSGGFGGSGLGRGGGGGSGYASPGGAGEPSKRQRTSSDLEGMHALMEAATQAEYSPYQPNARYLPHPTHSRTRWSYGAGGGYTSYGGIPPSAGSGAGGGGGGAMPHANEPASFDLSVSETLAPHVITVLLTDDLLPIGTRQAGPESSQAEVSGSGGGGGGGGGIGGGKQKSGYIRQISVDRSKPQYIIFNHKADRRLNAHPSDEQLNLIRAALSMLNPPPPEIHLLLTYLHMFNAAFPVLIPPPAPASISQQQQQQQQRRNTGTGMGNSKPSTPSSASTTPTTTPTGTVGSQQSSRLQGNANANGVRILNTSPGAFNNTETGNNNNNDSGTTSTSNQSNPYASLHLESHLDPLLLRKIYLTTLAHTPLWRSSSRNVRKIDFTGNGGGFGGGGCGFGGGGGEEERAVGRLVGVSVALLEASGRPVLDAEGRYLGLAKTIAQAQLLGLHIDCTTWALPAWEKDFRKVLWWGLRIHDAWMSFLNSRPSHIQSSNQNVPLPTIQQITTITSHSHPWPVYSDSPSNANNDRARPMDRSFGQVQSQRESRSPASAATSPSSAYGVSGGPGARSSAAPSPIATATAATSNLAIAPHPNPNTLAFHQQQQLQQQQQQHQQQHDLTDPAYQNPTRSAESFLHLCRLSLLVSNFQERVCTLQSETLSRQERLERVVEVEGSCAKLLGDVRREWGFDGANSAAGKETGAGETIPTGVASLMTCLLGFRCMLRRISIELNIGLGSPFTPDPETLEIFREVVDYVASLPAPAYDGFWLPYVGHILSSLTSSLIRLSLATTSTPTPPESASHSPSLSPHHHPHSSSTTTLRASLHTNPLVLLSRLIATLHTAYEKYDWDLAEPALMRAENVAACLRPSVDEFGNVVAALEGRFDLPAAVEAMGGVASGSGAGNVGGSVSGSSNADGLAPMDLDRGNMSVGIGGMDAVTTGNAGLQDVSMETGWDIDLNALGMDWVDEIIAGVGIGNGWAFGMGTGLGPGPAPGQGPVGVGVGVGGGGVSSLNGALGPTPNLSNTSPGAGTAGGSGMMVDGGGHHTHHGLGNGGAGFVHPHAHQLHHPQQQQQHHSHHHPGAGGGPYGMKVNVGGGPIAGPASATPVPSHTQQQQQRRRAQSQHLQHPQFGNSQGSGAQGGGGSGSGGYV</sequence>
<dbReference type="OrthoDB" id="2123952at2759"/>
<gene>
    <name evidence="5" type="ORF">STEHIDRAFT_150563</name>
</gene>
<name>R7S1B3_STEHR</name>
<organism evidence="5 6">
    <name type="scientific">Stereum hirsutum (strain FP-91666)</name>
    <name type="common">White-rot fungus</name>
    <dbReference type="NCBI Taxonomy" id="721885"/>
    <lineage>
        <taxon>Eukaryota</taxon>
        <taxon>Fungi</taxon>
        <taxon>Dikarya</taxon>
        <taxon>Basidiomycota</taxon>
        <taxon>Agaricomycotina</taxon>
        <taxon>Agaricomycetes</taxon>
        <taxon>Russulales</taxon>
        <taxon>Stereaceae</taxon>
        <taxon>Stereum</taxon>
    </lineage>
</organism>
<evidence type="ECO:0000259" key="4">
    <source>
        <dbReference type="PROSITE" id="PS50048"/>
    </source>
</evidence>
<accession>R7S1B3</accession>
<keyword evidence="1" id="KW-0479">Metal-binding</keyword>
<feature type="region of interest" description="Disordered" evidence="3">
    <location>
        <begin position="284"/>
        <end position="314"/>
    </location>
</feature>
<dbReference type="GO" id="GO:0005634">
    <property type="term" value="C:nucleus"/>
    <property type="evidence" value="ECO:0007669"/>
    <property type="project" value="TreeGrafter"/>
</dbReference>
<feature type="region of interest" description="Disordered" evidence="3">
    <location>
        <begin position="1"/>
        <end position="182"/>
    </location>
</feature>
<dbReference type="GO" id="GO:0000981">
    <property type="term" value="F:DNA-binding transcription factor activity, RNA polymerase II-specific"/>
    <property type="evidence" value="ECO:0007669"/>
    <property type="project" value="InterPro"/>
</dbReference>
<feature type="region of interest" description="Disordered" evidence="3">
    <location>
        <begin position="655"/>
        <end position="768"/>
    </location>
</feature>
<feature type="compositionally biased region" description="Gly residues" evidence="3">
    <location>
        <begin position="1170"/>
        <end position="1181"/>
    </location>
</feature>
<dbReference type="SUPFAM" id="SSF57701">
    <property type="entry name" value="Zn2/Cys6 DNA-binding domain"/>
    <property type="match status" value="1"/>
</dbReference>
<dbReference type="eggNOG" id="ENOG502QQXX">
    <property type="taxonomic scope" value="Eukaryota"/>
</dbReference>
<feature type="compositionally biased region" description="Low complexity" evidence="3">
    <location>
        <begin position="7"/>
        <end position="36"/>
    </location>
</feature>
<protein>
    <recommendedName>
        <fullName evidence="4">Zn(2)-C6 fungal-type domain-containing protein</fullName>
    </recommendedName>
</protein>
<dbReference type="EMBL" id="JH687398">
    <property type="protein sequence ID" value="EIM80357.1"/>
    <property type="molecule type" value="Genomic_DNA"/>
</dbReference>
<feature type="compositionally biased region" description="Low complexity" evidence="3">
    <location>
        <begin position="931"/>
        <end position="948"/>
    </location>
</feature>
<feature type="region of interest" description="Disordered" evidence="3">
    <location>
        <begin position="931"/>
        <end position="960"/>
    </location>
</feature>
<dbReference type="Pfam" id="PF04082">
    <property type="entry name" value="Fungal_trans"/>
    <property type="match status" value="1"/>
</dbReference>
<dbReference type="PROSITE" id="PS00463">
    <property type="entry name" value="ZN2_CY6_FUNGAL_1"/>
    <property type="match status" value="1"/>
</dbReference>
<dbReference type="KEGG" id="shs:STEHIDRAFT_150563"/>
<dbReference type="GO" id="GO:0003677">
    <property type="term" value="F:DNA binding"/>
    <property type="evidence" value="ECO:0007669"/>
    <property type="project" value="InterPro"/>
</dbReference>
<feature type="compositionally biased region" description="Low complexity" evidence="3">
    <location>
        <begin position="462"/>
        <end position="485"/>
    </location>
</feature>
<reference evidence="6" key="1">
    <citation type="journal article" date="2012" name="Science">
        <title>The Paleozoic origin of enzymatic lignin decomposition reconstructed from 31 fungal genomes.</title>
        <authorList>
            <person name="Floudas D."/>
            <person name="Binder M."/>
            <person name="Riley R."/>
            <person name="Barry K."/>
            <person name="Blanchette R.A."/>
            <person name="Henrissat B."/>
            <person name="Martinez A.T."/>
            <person name="Otillar R."/>
            <person name="Spatafora J.W."/>
            <person name="Yadav J.S."/>
            <person name="Aerts A."/>
            <person name="Benoit I."/>
            <person name="Boyd A."/>
            <person name="Carlson A."/>
            <person name="Copeland A."/>
            <person name="Coutinho P.M."/>
            <person name="de Vries R.P."/>
            <person name="Ferreira P."/>
            <person name="Findley K."/>
            <person name="Foster B."/>
            <person name="Gaskell J."/>
            <person name="Glotzer D."/>
            <person name="Gorecki P."/>
            <person name="Heitman J."/>
            <person name="Hesse C."/>
            <person name="Hori C."/>
            <person name="Igarashi K."/>
            <person name="Jurgens J.A."/>
            <person name="Kallen N."/>
            <person name="Kersten P."/>
            <person name="Kohler A."/>
            <person name="Kuees U."/>
            <person name="Kumar T.K.A."/>
            <person name="Kuo A."/>
            <person name="LaButti K."/>
            <person name="Larrondo L.F."/>
            <person name="Lindquist E."/>
            <person name="Ling A."/>
            <person name="Lombard V."/>
            <person name="Lucas S."/>
            <person name="Lundell T."/>
            <person name="Martin R."/>
            <person name="McLaughlin D.J."/>
            <person name="Morgenstern I."/>
            <person name="Morin E."/>
            <person name="Murat C."/>
            <person name="Nagy L.G."/>
            <person name="Nolan M."/>
            <person name="Ohm R.A."/>
            <person name="Patyshakuliyeva A."/>
            <person name="Rokas A."/>
            <person name="Ruiz-Duenas F.J."/>
            <person name="Sabat G."/>
            <person name="Salamov A."/>
            <person name="Samejima M."/>
            <person name="Schmutz J."/>
            <person name="Slot J.C."/>
            <person name="St John F."/>
            <person name="Stenlid J."/>
            <person name="Sun H."/>
            <person name="Sun S."/>
            <person name="Syed K."/>
            <person name="Tsang A."/>
            <person name="Wiebenga A."/>
            <person name="Young D."/>
            <person name="Pisabarro A."/>
            <person name="Eastwood D.C."/>
            <person name="Martin F."/>
            <person name="Cullen D."/>
            <person name="Grigoriev I.V."/>
            <person name="Hibbett D.S."/>
        </authorList>
    </citation>
    <scope>NUCLEOTIDE SEQUENCE [LARGE SCALE GENOMIC DNA]</scope>
    <source>
        <strain evidence="6">FP-91666</strain>
    </source>
</reference>
<feature type="compositionally biased region" description="Gly residues" evidence="3">
    <location>
        <begin position="37"/>
        <end position="49"/>
    </location>
</feature>
<dbReference type="Proteomes" id="UP000053927">
    <property type="component" value="Unassembled WGS sequence"/>
</dbReference>
<dbReference type="CDD" id="cd12148">
    <property type="entry name" value="fungal_TF_MHR"/>
    <property type="match status" value="1"/>
</dbReference>
<feature type="domain" description="Zn(2)-C6 fungal-type" evidence="4">
    <location>
        <begin position="73"/>
        <end position="105"/>
    </location>
</feature>
<dbReference type="InterPro" id="IPR050797">
    <property type="entry name" value="Carb_Metab_Trans_Reg"/>
</dbReference>
<dbReference type="CDD" id="cd00067">
    <property type="entry name" value="GAL4"/>
    <property type="match status" value="1"/>
</dbReference>
<evidence type="ECO:0000256" key="1">
    <source>
        <dbReference type="ARBA" id="ARBA00022723"/>
    </source>
</evidence>
<proteinExistence type="predicted"/>
<dbReference type="RefSeq" id="XP_007310494.1">
    <property type="nucleotide sequence ID" value="XM_007310432.1"/>
</dbReference>
<feature type="compositionally biased region" description="Low complexity" evidence="3">
    <location>
        <begin position="743"/>
        <end position="756"/>
    </location>
</feature>
<dbReference type="GeneID" id="18800072"/>
<feature type="compositionally biased region" description="Low complexity" evidence="3">
    <location>
        <begin position="1262"/>
        <end position="1276"/>
    </location>
</feature>
<feature type="region of interest" description="Disordered" evidence="3">
    <location>
        <begin position="390"/>
        <end position="485"/>
    </location>
</feature>
<dbReference type="Gene3D" id="4.10.240.10">
    <property type="entry name" value="Zn(2)-C6 fungal-type DNA-binding domain"/>
    <property type="match status" value="1"/>
</dbReference>
<dbReference type="InterPro" id="IPR001138">
    <property type="entry name" value="Zn2Cys6_DnaBD"/>
</dbReference>
<dbReference type="PANTHER" id="PTHR31668">
    <property type="entry name" value="GLUCOSE TRANSPORT TRANSCRIPTION REGULATOR RGT1-RELATED-RELATED"/>
    <property type="match status" value="1"/>
</dbReference>
<dbReference type="GO" id="GO:0006351">
    <property type="term" value="P:DNA-templated transcription"/>
    <property type="evidence" value="ECO:0007669"/>
    <property type="project" value="InterPro"/>
</dbReference>
<feature type="region of interest" description="Disordered" evidence="3">
    <location>
        <begin position="1154"/>
        <end position="1290"/>
    </location>
</feature>
<dbReference type="GO" id="GO:0001080">
    <property type="term" value="P:nitrogen catabolite activation of transcription from RNA polymerase II promoter"/>
    <property type="evidence" value="ECO:0007669"/>
    <property type="project" value="TreeGrafter"/>
</dbReference>
<dbReference type="GO" id="GO:0008270">
    <property type="term" value="F:zinc ion binding"/>
    <property type="evidence" value="ECO:0007669"/>
    <property type="project" value="InterPro"/>
</dbReference>
<evidence type="ECO:0000313" key="5">
    <source>
        <dbReference type="EMBL" id="EIM80357.1"/>
    </source>
</evidence>
<feature type="compositionally biased region" description="Gly residues" evidence="3">
    <location>
        <begin position="146"/>
        <end position="172"/>
    </location>
</feature>
<dbReference type="SMART" id="SM00066">
    <property type="entry name" value="GAL4"/>
    <property type="match status" value="1"/>
</dbReference>
<evidence type="ECO:0000256" key="3">
    <source>
        <dbReference type="SAM" id="MobiDB-lite"/>
    </source>
</evidence>
<feature type="compositionally biased region" description="Low complexity" evidence="3">
    <location>
        <begin position="710"/>
        <end position="727"/>
    </location>
</feature>
<feature type="compositionally biased region" description="Polar residues" evidence="3">
    <location>
        <begin position="441"/>
        <end position="461"/>
    </location>
</feature>
<feature type="compositionally biased region" description="Gly residues" evidence="3">
    <location>
        <begin position="298"/>
        <end position="314"/>
    </location>
</feature>
<feature type="compositionally biased region" description="Low complexity" evidence="3">
    <location>
        <begin position="414"/>
        <end position="440"/>
    </location>
</feature>
<dbReference type="InterPro" id="IPR007219">
    <property type="entry name" value="XnlR_reg_dom"/>
</dbReference>
<evidence type="ECO:0000256" key="2">
    <source>
        <dbReference type="ARBA" id="ARBA00023242"/>
    </source>
</evidence>
<dbReference type="PANTHER" id="PTHR31668:SF4">
    <property type="entry name" value="TRANSCRIPTIONAL ACTIVATOR PROTEIN DAL81"/>
    <property type="match status" value="1"/>
</dbReference>
<keyword evidence="2" id="KW-0539">Nucleus</keyword>
<dbReference type="InterPro" id="IPR036864">
    <property type="entry name" value="Zn2-C6_fun-type_DNA-bd_sf"/>
</dbReference>
<feature type="compositionally biased region" description="Gly residues" evidence="3">
    <location>
        <begin position="1221"/>
        <end position="1238"/>
    </location>
</feature>
<feature type="compositionally biased region" description="Low complexity" evidence="3">
    <location>
        <begin position="690"/>
        <end position="701"/>
    </location>
</feature>